<dbReference type="STRING" id="218821.SAMN05421837_102849"/>
<proteinExistence type="predicted"/>
<organism evidence="1 2">
    <name type="scientific">Amycolatopsis pretoriensis</name>
    <dbReference type="NCBI Taxonomy" id="218821"/>
    <lineage>
        <taxon>Bacteria</taxon>
        <taxon>Bacillati</taxon>
        <taxon>Actinomycetota</taxon>
        <taxon>Actinomycetes</taxon>
        <taxon>Pseudonocardiales</taxon>
        <taxon>Pseudonocardiaceae</taxon>
        <taxon>Amycolatopsis</taxon>
    </lineage>
</organism>
<dbReference type="EMBL" id="FNUJ01000002">
    <property type="protein sequence ID" value="SEF24754.1"/>
    <property type="molecule type" value="Genomic_DNA"/>
</dbReference>
<evidence type="ECO:0000313" key="1">
    <source>
        <dbReference type="EMBL" id="SEF24754.1"/>
    </source>
</evidence>
<reference evidence="2" key="1">
    <citation type="submission" date="2016-10" db="EMBL/GenBank/DDBJ databases">
        <authorList>
            <person name="Varghese N."/>
            <person name="Submissions S."/>
        </authorList>
    </citation>
    <scope>NUCLEOTIDE SEQUENCE [LARGE SCALE GENOMIC DNA]</scope>
    <source>
        <strain evidence="2">DSM 44654</strain>
    </source>
</reference>
<dbReference type="Proteomes" id="UP000198878">
    <property type="component" value="Unassembled WGS sequence"/>
</dbReference>
<keyword evidence="2" id="KW-1185">Reference proteome</keyword>
<dbReference type="AlphaFoldDB" id="A0A1H5QFX8"/>
<sequence>MTAAIYIDPLAIHPVIDGEWHRTRLTEIPVPGQVITMLCGASGAAVFELAGERRRRQIPRQCERCDAIYRHEQGIPPWQDRISRR</sequence>
<evidence type="ECO:0008006" key="3">
    <source>
        <dbReference type="Google" id="ProtNLM"/>
    </source>
</evidence>
<name>A0A1H5QFX8_9PSEU</name>
<dbReference type="RefSeq" id="WP_086676969.1">
    <property type="nucleotide sequence ID" value="NZ_FNUJ01000002.1"/>
</dbReference>
<dbReference type="OrthoDB" id="3636374at2"/>
<gene>
    <name evidence="1" type="ORF">SAMN05421837_102849</name>
</gene>
<accession>A0A1H5QFX8</accession>
<protein>
    <recommendedName>
        <fullName evidence="3">Zinc-finger</fullName>
    </recommendedName>
</protein>
<evidence type="ECO:0000313" key="2">
    <source>
        <dbReference type="Proteomes" id="UP000198878"/>
    </source>
</evidence>